<keyword evidence="5 7" id="KW-1133">Transmembrane helix</keyword>
<dbReference type="GO" id="GO:0055085">
    <property type="term" value="P:transmembrane transport"/>
    <property type="evidence" value="ECO:0007669"/>
    <property type="project" value="InterPro"/>
</dbReference>
<dbReference type="EMBL" id="DF968242">
    <property type="protein sequence ID" value="GAP47794.1"/>
    <property type="molecule type" value="Genomic_DNA"/>
</dbReference>
<dbReference type="PROSITE" id="PS50928">
    <property type="entry name" value="ABC_TM1"/>
    <property type="match status" value="1"/>
</dbReference>
<dbReference type="Gene3D" id="1.10.3720.10">
    <property type="entry name" value="MetI-like"/>
    <property type="match status" value="1"/>
</dbReference>
<comment type="similarity">
    <text evidence="7">Belongs to the binding-protein-dependent transport system permease family.</text>
</comment>
<evidence type="ECO:0000256" key="6">
    <source>
        <dbReference type="ARBA" id="ARBA00023136"/>
    </source>
</evidence>
<dbReference type="PATRIC" id="fig|146537.3.peg.2673"/>
<feature type="transmembrane region" description="Helical" evidence="7">
    <location>
        <begin position="116"/>
        <end position="137"/>
    </location>
</feature>
<dbReference type="Pfam" id="PF00528">
    <property type="entry name" value="BPD_transp_1"/>
    <property type="match status" value="1"/>
</dbReference>
<feature type="transmembrane region" description="Helical" evidence="7">
    <location>
        <begin position="191"/>
        <end position="210"/>
    </location>
</feature>
<dbReference type="AlphaFoldDB" id="A0A0K8PK56"/>
<dbReference type="Pfam" id="PF19300">
    <property type="entry name" value="BPD_transp_1_N"/>
    <property type="match status" value="1"/>
</dbReference>
<dbReference type="OrthoDB" id="147639at2"/>
<accession>A0A0K8PK56</accession>
<dbReference type="InterPro" id="IPR045621">
    <property type="entry name" value="BPD_transp_1_N"/>
</dbReference>
<dbReference type="SUPFAM" id="SSF161098">
    <property type="entry name" value="MetI-like"/>
    <property type="match status" value="1"/>
</dbReference>
<keyword evidence="2 7" id="KW-0813">Transport</keyword>
<keyword evidence="6 7" id="KW-0472">Membrane</keyword>
<feature type="transmembrane region" description="Helical" evidence="7">
    <location>
        <begin position="9"/>
        <end position="30"/>
    </location>
</feature>
<evidence type="ECO:0000256" key="1">
    <source>
        <dbReference type="ARBA" id="ARBA00004651"/>
    </source>
</evidence>
<evidence type="ECO:0000256" key="7">
    <source>
        <dbReference type="RuleBase" id="RU363032"/>
    </source>
</evidence>
<keyword evidence="3" id="KW-1003">Cell membrane</keyword>
<evidence type="ECO:0000259" key="8">
    <source>
        <dbReference type="PROSITE" id="PS50928"/>
    </source>
</evidence>
<feature type="transmembrane region" description="Helical" evidence="7">
    <location>
        <begin position="254"/>
        <end position="277"/>
    </location>
</feature>
<evidence type="ECO:0000256" key="2">
    <source>
        <dbReference type="ARBA" id="ARBA00022448"/>
    </source>
</evidence>
<keyword evidence="4 7" id="KW-0812">Transmembrane</keyword>
<dbReference type="PANTHER" id="PTHR43163">
    <property type="entry name" value="DIPEPTIDE TRANSPORT SYSTEM PERMEASE PROTEIN DPPB-RELATED"/>
    <property type="match status" value="1"/>
</dbReference>
<evidence type="ECO:0000313" key="10">
    <source>
        <dbReference type="Proteomes" id="UP000053859"/>
    </source>
</evidence>
<evidence type="ECO:0000313" key="9">
    <source>
        <dbReference type="EMBL" id="GAP47794.1"/>
    </source>
</evidence>
<reference evidence="9" key="1">
    <citation type="journal article" date="2015" name="Genome Announc.">
        <title>Draft Genome Sequence of Thiostrepton-Producing Streptomyces azureus ATCC 14921.</title>
        <authorList>
            <person name="Sakihara K."/>
            <person name="Maeda J."/>
            <person name="Tashiro K."/>
            <person name="Fujino Y."/>
            <person name="Kuhara S."/>
            <person name="Ohshima T."/>
            <person name="Ogata S."/>
            <person name="Doi K."/>
        </authorList>
    </citation>
    <scope>NUCLEOTIDE SEQUENCE [LARGE SCALE GENOMIC DNA]</scope>
    <source>
        <strain evidence="9">ATCC14921</strain>
    </source>
</reference>
<evidence type="ECO:0000256" key="5">
    <source>
        <dbReference type="ARBA" id="ARBA00022989"/>
    </source>
</evidence>
<dbReference type="GO" id="GO:0005886">
    <property type="term" value="C:plasma membrane"/>
    <property type="evidence" value="ECO:0007669"/>
    <property type="project" value="UniProtKB-SubCell"/>
</dbReference>
<dbReference type="CDD" id="cd06261">
    <property type="entry name" value="TM_PBP2"/>
    <property type="match status" value="1"/>
</dbReference>
<evidence type="ECO:0000256" key="3">
    <source>
        <dbReference type="ARBA" id="ARBA00022475"/>
    </source>
</evidence>
<dbReference type="Proteomes" id="UP000053859">
    <property type="component" value="Unassembled WGS sequence"/>
</dbReference>
<proteinExistence type="inferred from homology"/>
<organism evidence="9 10">
    <name type="scientific">Streptomyces azureus</name>
    <dbReference type="NCBI Taxonomy" id="146537"/>
    <lineage>
        <taxon>Bacteria</taxon>
        <taxon>Bacillati</taxon>
        <taxon>Actinomycetota</taxon>
        <taxon>Actinomycetes</taxon>
        <taxon>Kitasatosporales</taxon>
        <taxon>Streptomycetaceae</taxon>
        <taxon>Streptomyces</taxon>
    </lineage>
</organism>
<gene>
    <name evidence="9" type="ORF">SAZU_2531</name>
</gene>
<keyword evidence="10" id="KW-1185">Reference proteome</keyword>
<sequence length="330" mass="35361">MFRYLIRRLLAAAVIMLVITTITFFIFFALPSNPALLACGKTCSPSRLAEIKHSLGLDQSYLTQYWEFVKGLFVGRDFGDQSVRIHCGAPCLGISFQTDTPVLTTLLSDFPADLSLGLGAAVAFLVLGVGLGTVAAVRRGRAADKAAVGLALFGVSVQIYFIGLLLLYLFVDKFQILPTSGYTPITEDPAGWFKGLILPWATLVIVYLAMYTRLTRSSMLEVFAEDYMRTARAKGLPAATVVLKHGLRAAVTPIITIFGMDVGSLIGGSAVITESVFGINGIGKLAVDSVQNSDLPVILGTTLFAATFVVLANVVVDLVYGLVDPRVRLA</sequence>
<feature type="transmembrane region" description="Helical" evidence="7">
    <location>
        <begin position="297"/>
        <end position="323"/>
    </location>
</feature>
<dbReference type="InterPro" id="IPR000515">
    <property type="entry name" value="MetI-like"/>
</dbReference>
<feature type="domain" description="ABC transmembrane type-1" evidence="8">
    <location>
        <begin position="110"/>
        <end position="320"/>
    </location>
</feature>
<evidence type="ECO:0000256" key="4">
    <source>
        <dbReference type="ARBA" id="ARBA00022692"/>
    </source>
</evidence>
<dbReference type="RefSeq" id="WP_059417016.1">
    <property type="nucleotide sequence ID" value="NZ_DF968242.1"/>
</dbReference>
<dbReference type="InterPro" id="IPR035906">
    <property type="entry name" value="MetI-like_sf"/>
</dbReference>
<comment type="subcellular location">
    <subcellularLocation>
        <location evidence="1 7">Cell membrane</location>
        <topology evidence="1 7">Multi-pass membrane protein</topology>
    </subcellularLocation>
</comment>
<dbReference type="PANTHER" id="PTHR43163:SF6">
    <property type="entry name" value="DIPEPTIDE TRANSPORT SYSTEM PERMEASE PROTEIN DPPB-RELATED"/>
    <property type="match status" value="1"/>
</dbReference>
<name>A0A0K8PK56_STRAJ</name>
<feature type="transmembrane region" description="Helical" evidence="7">
    <location>
        <begin position="149"/>
        <end position="171"/>
    </location>
</feature>
<protein>
    <submittedName>
        <fullName evidence="9">Putative peptide ABC transporter permease protein y4tP</fullName>
    </submittedName>
</protein>